<dbReference type="EC" id="2.7.11.1" evidence="1"/>
<evidence type="ECO:0000313" key="1">
    <source>
        <dbReference type="EMBL" id="KAH7688466.1"/>
    </source>
</evidence>
<organism evidence="1 2">
    <name type="scientific">Dioscorea alata</name>
    <name type="common">Purple yam</name>
    <dbReference type="NCBI Taxonomy" id="55571"/>
    <lineage>
        <taxon>Eukaryota</taxon>
        <taxon>Viridiplantae</taxon>
        <taxon>Streptophyta</taxon>
        <taxon>Embryophyta</taxon>
        <taxon>Tracheophyta</taxon>
        <taxon>Spermatophyta</taxon>
        <taxon>Magnoliopsida</taxon>
        <taxon>Liliopsida</taxon>
        <taxon>Dioscoreales</taxon>
        <taxon>Dioscoreaceae</taxon>
        <taxon>Dioscorea</taxon>
    </lineage>
</organism>
<accession>A0ACB7WJZ9</accession>
<proteinExistence type="predicted"/>
<keyword evidence="1" id="KW-0808">Transferase</keyword>
<reference evidence="2" key="1">
    <citation type="journal article" date="2022" name="Nat. Commun.">
        <title>Chromosome evolution and the genetic basis of agronomically important traits in greater yam.</title>
        <authorList>
            <person name="Bredeson J.V."/>
            <person name="Lyons J.B."/>
            <person name="Oniyinde I.O."/>
            <person name="Okereke N.R."/>
            <person name="Kolade O."/>
            <person name="Nnabue I."/>
            <person name="Nwadili C.O."/>
            <person name="Hribova E."/>
            <person name="Parker M."/>
            <person name="Nwogha J."/>
            <person name="Shu S."/>
            <person name="Carlson J."/>
            <person name="Kariba R."/>
            <person name="Muthemba S."/>
            <person name="Knop K."/>
            <person name="Barton G.J."/>
            <person name="Sherwood A.V."/>
            <person name="Lopez-Montes A."/>
            <person name="Asiedu R."/>
            <person name="Jamnadass R."/>
            <person name="Muchugi A."/>
            <person name="Goodstein D."/>
            <person name="Egesi C.N."/>
            <person name="Featherston J."/>
            <person name="Asfaw A."/>
            <person name="Simpson G.G."/>
            <person name="Dolezel J."/>
            <person name="Hendre P.S."/>
            <person name="Van Deynze A."/>
            <person name="Kumar P.L."/>
            <person name="Obidiegwu J.E."/>
            <person name="Bhattacharjee R."/>
            <person name="Rokhsar D.S."/>
        </authorList>
    </citation>
    <scope>NUCLEOTIDE SEQUENCE [LARGE SCALE GENOMIC DNA]</scope>
    <source>
        <strain evidence="2">cv. TDa95/00328</strain>
    </source>
</reference>
<name>A0ACB7WJZ9_DIOAL</name>
<evidence type="ECO:0000313" key="2">
    <source>
        <dbReference type="Proteomes" id="UP000827976"/>
    </source>
</evidence>
<keyword evidence="1" id="KW-0418">Kinase</keyword>
<keyword evidence="1" id="KW-0723">Serine/threonine-protein kinase</keyword>
<protein>
    <submittedName>
        <fullName evidence="1">Non-specific serine/threonine protein kinase protein</fullName>
        <ecNumber evidence="1">2.7.11.1</ecNumber>
    </submittedName>
</protein>
<dbReference type="EMBL" id="CM037013">
    <property type="protein sequence ID" value="KAH7688466.1"/>
    <property type="molecule type" value="Genomic_DNA"/>
</dbReference>
<comment type="caution">
    <text evidence="1">The sequence shown here is derived from an EMBL/GenBank/DDBJ whole genome shotgun (WGS) entry which is preliminary data.</text>
</comment>
<dbReference type="Proteomes" id="UP000827976">
    <property type="component" value="Chromosome 3"/>
</dbReference>
<keyword evidence="2" id="KW-1185">Reference proteome</keyword>
<gene>
    <name evidence="1" type="ORF">IHE45_03G035500</name>
</gene>
<sequence>MKHLQLFLLCSSWLSTLMLFWMLLLVHLVLQQPNGCFACVEQERIALLDIKSTFTDGHENNADPYSIESWNKSIDCCSWYGVHCSPATKHVRSLDLYYSYKKTLNVSLLLPFQELRSLSLSDNGFNSCIPSSCFSRLRKLNSLEYLDLSSNYFDSKALSSLTALSSLKALSLHGFWMETEFFINGSLNVHKQSLLTSELFINGVSGALSKLRLLKYLDLSENYLNGSIIPYLGQISSLKTLDLGRNNIGEGLDLNACQAWSNMSRLENLYLSGNSLNERSMTCLIRAPLLKTLDLCGNNMGGDFSLKEISKLNNLVELDLSWNKLTGVSPLMVEWATLKRLNINDNEFNGTSLEGICKIKNLEELYIVSNNIKGNIPMCFGHLSSLRYIDISYNQFGTHFPSSVIRNLTMLKYAYFSDNNFEGVLFIDLFFNSTNLKVVDLSNNYKLEIQTQHLGIVPSFQLNEIILSNCIINKPSSFSTLLSNQYMIEYIDLSSINLKGTIPLRLFENKTKLNGLNLRNNLLNGQLIFPSQKTNLTFFDISNNKLIGKIPNNIDYVLPNITYLAMSHNSLKGAIPSSFGNLNQLIFLDLSFNNLTGSFPSCIKNLSNLRAINLRENKLEGNLTYEFCHSSNNEYLDLSKYNFSDWVSSCINKSNLEYLNINGNCLTGPFPSAILENSLVALDIGNNNFIGNIPSKLWTSLKNLEIISLKGNYFEGVLSKEMCKLKYLRILDLSQNKLHGNIPSCLHYMGSKWSFHRMGGFSIYFDLHQEIDRYSIAYGVMSQFEYIEFSTKGRSDDYKGEILKNLSGLDLSGNQFDGKIPKRIGEMTWLRALNLSSNRLTGPIPATLSRLRDIESLDLSHNMLIGCLPSQLTELHFLQVFSVAYNNLSGLTLGLIAQFSTFDESSYEGNPYLCGPPLLKNCTSIAPSPKRSQVTNDHDDEEAMSHILFFTSFALGFITGFWGWMVLIYFKRSWQYSFFLAIDKYMKKALDMANYLLMKMRSLW</sequence>